<dbReference type="PROSITE" id="PS01001">
    <property type="entry name" value="SDH_CYT_2"/>
    <property type="match status" value="1"/>
</dbReference>
<keyword evidence="8 13" id="KW-1133">Transmembrane helix</keyword>
<keyword evidence="9 12" id="KW-0408">Iron</keyword>
<dbReference type="Gene3D" id="1.20.1300.10">
    <property type="entry name" value="Fumarate reductase/succinate dehydrogenase, transmembrane subunit"/>
    <property type="match status" value="1"/>
</dbReference>
<reference evidence="14" key="2">
    <citation type="submission" date="2022-10" db="EMBL/GenBank/DDBJ databases">
        <authorList>
            <person name="Trinh H.N."/>
        </authorList>
    </citation>
    <scope>NUCLEOTIDE SEQUENCE</scope>
    <source>
        <strain evidence="14">RN2-1</strain>
    </source>
</reference>
<evidence type="ECO:0000256" key="1">
    <source>
        <dbReference type="ARBA" id="ARBA00004050"/>
    </source>
</evidence>
<sequence>MTDVREALMVGRTSDGRTVRRPLSPHLQVYKPQITSTLSIFHRFTGIALSVGTLLLVWWLVAAATSDAAYASVSGFIRSPVGYLLLFGWTAALWYHFCSGIRHLFWDVGYGFELPTVHATGKAVLVATVVLTLLTWVVGLATL</sequence>
<evidence type="ECO:0000256" key="11">
    <source>
        <dbReference type="ARBA" id="ARBA00025912"/>
    </source>
</evidence>
<feature type="binding site" description="axial binding residue" evidence="12">
    <location>
        <position position="96"/>
    </location>
    <ligand>
        <name>heme</name>
        <dbReference type="ChEBI" id="CHEBI:30413"/>
        <note>ligand shared with second transmembrane subunit</note>
    </ligand>
    <ligandPart>
        <name>Fe</name>
        <dbReference type="ChEBI" id="CHEBI:18248"/>
    </ligandPart>
</feature>
<evidence type="ECO:0000313" key="14">
    <source>
        <dbReference type="EMBL" id="MCW3473561.1"/>
    </source>
</evidence>
<evidence type="ECO:0000256" key="5">
    <source>
        <dbReference type="ARBA" id="ARBA00022617"/>
    </source>
</evidence>
<comment type="similarity">
    <text evidence="3">Belongs to the cytochrome b560 family.</text>
</comment>
<dbReference type="InterPro" id="IPR034804">
    <property type="entry name" value="SQR/QFR_C/D"/>
</dbReference>
<dbReference type="PROSITE" id="PS01000">
    <property type="entry name" value="SDH_CYT_1"/>
    <property type="match status" value="1"/>
</dbReference>
<dbReference type="GO" id="GO:0046872">
    <property type="term" value="F:metal ion binding"/>
    <property type="evidence" value="ECO:0007669"/>
    <property type="project" value="UniProtKB-KW"/>
</dbReference>
<dbReference type="InterPro" id="IPR014314">
    <property type="entry name" value="Succ_DH_cytb556"/>
</dbReference>
<proteinExistence type="inferred from homology"/>
<name>A0AA41YJQ5_9PROT</name>
<dbReference type="GO" id="GO:0016020">
    <property type="term" value="C:membrane"/>
    <property type="evidence" value="ECO:0007669"/>
    <property type="project" value="UniProtKB-SubCell"/>
</dbReference>
<comment type="caution">
    <text evidence="14">The sequence shown here is derived from an EMBL/GenBank/DDBJ whole genome shotgun (WGS) entry which is preliminary data.</text>
</comment>
<evidence type="ECO:0000256" key="13">
    <source>
        <dbReference type="SAM" id="Phobius"/>
    </source>
</evidence>
<comment type="subunit">
    <text evidence="11">Part of an enzyme complex containing four subunits: a flavoprotein, an iron-sulfur protein, plus two membrane-anchoring proteins, SdhC and SdhD. The complex can form homotrimers.</text>
</comment>
<dbReference type="EMBL" id="JAPDNT010000001">
    <property type="protein sequence ID" value="MCW3473561.1"/>
    <property type="molecule type" value="Genomic_DNA"/>
</dbReference>
<dbReference type="Pfam" id="PF01127">
    <property type="entry name" value="Sdh_cyt"/>
    <property type="match status" value="1"/>
</dbReference>
<evidence type="ECO:0000256" key="2">
    <source>
        <dbReference type="ARBA" id="ARBA00004141"/>
    </source>
</evidence>
<dbReference type="InterPro" id="IPR018495">
    <property type="entry name" value="Succ_DH_cyt_bsu_CS"/>
</dbReference>
<dbReference type="GO" id="GO:0006099">
    <property type="term" value="P:tricarboxylic acid cycle"/>
    <property type="evidence" value="ECO:0007669"/>
    <property type="project" value="InterPro"/>
</dbReference>
<dbReference type="Proteomes" id="UP001165679">
    <property type="component" value="Unassembled WGS sequence"/>
</dbReference>
<keyword evidence="6 13" id="KW-0812">Transmembrane</keyword>
<comment type="function">
    <text evidence="1">Membrane-anchoring subunit of succinate dehydrogenase (SDH).</text>
</comment>
<feature type="transmembrane region" description="Helical" evidence="13">
    <location>
        <begin position="40"/>
        <end position="61"/>
    </location>
</feature>
<keyword evidence="10 13" id="KW-0472">Membrane</keyword>
<comment type="subcellular location">
    <subcellularLocation>
        <location evidence="2">Membrane</location>
        <topology evidence="2">Multi-pass membrane protein</topology>
    </subcellularLocation>
</comment>
<evidence type="ECO:0000256" key="8">
    <source>
        <dbReference type="ARBA" id="ARBA00022989"/>
    </source>
</evidence>
<dbReference type="SUPFAM" id="SSF81343">
    <property type="entry name" value="Fumarate reductase respiratory complex transmembrane subunits"/>
    <property type="match status" value="1"/>
</dbReference>
<keyword evidence="5 12" id="KW-0349">Heme</keyword>
<evidence type="ECO:0000256" key="9">
    <source>
        <dbReference type="ARBA" id="ARBA00023004"/>
    </source>
</evidence>
<keyword evidence="15" id="KW-1185">Reference proteome</keyword>
<dbReference type="PANTHER" id="PTHR10978">
    <property type="entry name" value="SUCCINATE DEHYDROGENASE CYTOCHROME B560 SUBUNIT"/>
    <property type="match status" value="1"/>
</dbReference>
<gene>
    <name evidence="14" type="primary">sdhC</name>
    <name evidence="14" type="ORF">OL599_03135</name>
</gene>
<comment type="cofactor">
    <cofactor evidence="12">
        <name>heme</name>
        <dbReference type="ChEBI" id="CHEBI:30413"/>
    </cofactor>
    <text evidence="12">The heme is bound between the two transmembrane subunits.</text>
</comment>
<dbReference type="CDD" id="cd03499">
    <property type="entry name" value="SQR_TypeC_SdhC"/>
    <property type="match status" value="1"/>
</dbReference>
<dbReference type="NCBIfam" id="TIGR02970">
    <property type="entry name" value="succ_dehyd_cytB"/>
    <property type="match status" value="1"/>
</dbReference>
<dbReference type="GO" id="GO:0009055">
    <property type="term" value="F:electron transfer activity"/>
    <property type="evidence" value="ECO:0007669"/>
    <property type="project" value="InterPro"/>
</dbReference>
<evidence type="ECO:0000313" key="15">
    <source>
        <dbReference type="Proteomes" id="UP001165679"/>
    </source>
</evidence>
<accession>A0AA41YJQ5</accession>
<evidence type="ECO:0000256" key="3">
    <source>
        <dbReference type="ARBA" id="ARBA00007244"/>
    </source>
</evidence>
<dbReference type="InterPro" id="IPR000701">
    <property type="entry name" value="SuccDH_FuR_B_TM-su"/>
</dbReference>
<reference evidence="14" key="1">
    <citation type="submission" date="2022-09" db="EMBL/GenBank/DDBJ databases">
        <title>Rhodovastum sp. nov. RN2-1 isolated from soil in Seongnam, South Korea.</title>
        <authorList>
            <person name="Le N.T."/>
        </authorList>
    </citation>
    <scope>NUCLEOTIDE SEQUENCE</scope>
    <source>
        <strain evidence="14">RN2-1</strain>
    </source>
</reference>
<evidence type="ECO:0000256" key="6">
    <source>
        <dbReference type="ARBA" id="ARBA00022692"/>
    </source>
</evidence>
<dbReference type="PANTHER" id="PTHR10978:SF5">
    <property type="entry name" value="SUCCINATE DEHYDROGENASE CYTOCHROME B560 SUBUNIT, MITOCHONDRIAL"/>
    <property type="match status" value="1"/>
</dbReference>
<feature type="transmembrane region" description="Helical" evidence="13">
    <location>
        <begin position="119"/>
        <end position="141"/>
    </location>
</feature>
<organism evidence="14 15">
    <name type="scientific">Limobrevibacterium gyesilva</name>
    <dbReference type="NCBI Taxonomy" id="2991712"/>
    <lineage>
        <taxon>Bacteria</taxon>
        <taxon>Pseudomonadati</taxon>
        <taxon>Pseudomonadota</taxon>
        <taxon>Alphaproteobacteria</taxon>
        <taxon>Acetobacterales</taxon>
        <taxon>Acetobacteraceae</taxon>
        <taxon>Limobrevibacterium</taxon>
    </lineage>
</organism>
<evidence type="ECO:0000256" key="12">
    <source>
        <dbReference type="PIRSR" id="PIRSR000178-1"/>
    </source>
</evidence>
<dbReference type="PIRSF" id="PIRSF000178">
    <property type="entry name" value="SDH_cyt_b560"/>
    <property type="match status" value="1"/>
</dbReference>
<evidence type="ECO:0000256" key="10">
    <source>
        <dbReference type="ARBA" id="ARBA00023136"/>
    </source>
</evidence>
<evidence type="ECO:0000256" key="4">
    <source>
        <dbReference type="ARBA" id="ARBA00020076"/>
    </source>
</evidence>
<dbReference type="RefSeq" id="WP_264712142.1">
    <property type="nucleotide sequence ID" value="NZ_JAPDNT010000001.1"/>
</dbReference>
<feature type="transmembrane region" description="Helical" evidence="13">
    <location>
        <begin position="81"/>
        <end position="98"/>
    </location>
</feature>
<protein>
    <recommendedName>
        <fullName evidence="4">Succinate dehydrogenase cytochrome b556 subunit</fullName>
    </recommendedName>
</protein>
<evidence type="ECO:0000256" key="7">
    <source>
        <dbReference type="ARBA" id="ARBA00022723"/>
    </source>
</evidence>
<dbReference type="AlphaFoldDB" id="A0AA41YJQ5"/>
<keyword evidence="7 12" id="KW-0479">Metal-binding</keyword>